<comment type="similarity">
    <text evidence="1">Belongs to the LDH2/MDH2 oxidoreductase family.</text>
</comment>
<dbReference type="RefSeq" id="WP_162668331.1">
    <property type="nucleotide sequence ID" value="NZ_LR593886.1"/>
</dbReference>
<organism evidence="3 4">
    <name type="scientific">Gemmata massiliana</name>
    <dbReference type="NCBI Taxonomy" id="1210884"/>
    <lineage>
        <taxon>Bacteria</taxon>
        <taxon>Pseudomonadati</taxon>
        <taxon>Planctomycetota</taxon>
        <taxon>Planctomycetia</taxon>
        <taxon>Gemmatales</taxon>
        <taxon>Gemmataceae</taxon>
        <taxon>Gemmata</taxon>
    </lineage>
</organism>
<sequence length="357" mass="37098">MSNTSSEIRYRVGDLIEYATALFTAAGTDGDKPATIAAGLVEADLLGHTTHGLQLASTYLGELESGGMTSRGEPEVVVDRGATVTWGGRRLPGVWLATKAVDLAVERASTYGVATVVIRQSHHIACLAAFLQRATDRGLMITIASSDPAVASVAPFGGRKAVFTPDPFAVGIPTDGDPILIDISASITTNGMAGRLRRGGKKFPGEWALDASGTPTDDPNALFTNPPGSLLPLGGAEYGHKGFGLALMVEALTQGLSGFGRAEAPTQWGASVFIQVTDPAAFGGLDAFRRETGWLANACRDNPPVPGVEAVRVPGQRGLANKKRALAEGVALYPGIIDALEPHATRLRVTPPRPIGG</sequence>
<dbReference type="InterPro" id="IPR003767">
    <property type="entry name" value="Malate/L-lactate_DH-like"/>
</dbReference>
<dbReference type="GO" id="GO:0016491">
    <property type="term" value="F:oxidoreductase activity"/>
    <property type="evidence" value="ECO:0007669"/>
    <property type="project" value="UniProtKB-KW"/>
</dbReference>
<dbReference type="Proteomes" id="UP000464178">
    <property type="component" value="Chromosome"/>
</dbReference>
<dbReference type="EMBL" id="LR593886">
    <property type="protein sequence ID" value="VTR93639.1"/>
    <property type="molecule type" value="Genomic_DNA"/>
</dbReference>
<dbReference type="Gene3D" id="3.30.1370.60">
    <property type="entry name" value="Hypothetical oxidoreductase yiak, domain 2"/>
    <property type="match status" value="1"/>
</dbReference>
<keyword evidence="4" id="KW-1185">Reference proteome</keyword>
<protein>
    <submittedName>
        <fullName evidence="3">Uncharacterized protein</fullName>
    </submittedName>
</protein>
<dbReference type="InterPro" id="IPR043143">
    <property type="entry name" value="Mal/L-sulf/L-lact_DH-like_NADP"/>
</dbReference>
<dbReference type="PANTHER" id="PTHR11091">
    <property type="entry name" value="OXIDOREDUCTASE-RELATED"/>
    <property type="match status" value="1"/>
</dbReference>
<evidence type="ECO:0000313" key="4">
    <source>
        <dbReference type="Proteomes" id="UP000464178"/>
    </source>
</evidence>
<dbReference type="Pfam" id="PF02615">
    <property type="entry name" value="Ldh_2"/>
    <property type="match status" value="1"/>
</dbReference>
<keyword evidence="2" id="KW-0560">Oxidoreductase</keyword>
<dbReference type="KEGG" id="gms:SOIL9_40750"/>
<dbReference type="SUPFAM" id="SSF89733">
    <property type="entry name" value="L-sulfolactate dehydrogenase-like"/>
    <property type="match status" value="1"/>
</dbReference>
<accession>A0A6P2CXG2</accession>
<evidence type="ECO:0000256" key="2">
    <source>
        <dbReference type="ARBA" id="ARBA00023002"/>
    </source>
</evidence>
<dbReference type="InterPro" id="IPR036111">
    <property type="entry name" value="Mal/L-sulfo/L-lacto_DH-like_sf"/>
</dbReference>
<evidence type="ECO:0000313" key="3">
    <source>
        <dbReference type="EMBL" id="VTR93639.1"/>
    </source>
</evidence>
<name>A0A6P2CXG2_9BACT</name>
<proteinExistence type="inferred from homology"/>
<reference evidence="3 4" key="1">
    <citation type="submission" date="2019-05" db="EMBL/GenBank/DDBJ databases">
        <authorList>
            <consortium name="Science for Life Laboratories"/>
        </authorList>
    </citation>
    <scope>NUCLEOTIDE SEQUENCE [LARGE SCALE GENOMIC DNA]</scope>
    <source>
        <strain evidence="3">Soil9</strain>
    </source>
</reference>
<dbReference type="PANTHER" id="PTHR11091:SF0">
    <property type="entry name" value="MALATE DEHYDROGENASE"/>
    <property type="match status" value="1"/>
</dbReference>
<dbReference type="AlphaFoldDB" id="A0A6P2CXG2"/>
<dbReference type="Gene3D" id="1.10.1530.10">
    <property type="match status" value="1"/>
</dbReference>
<evidence type="ECO:0000256" key="1">
    <source>
        <dbReference type="ARBA" id="ARBA00006056"/>
    </source>
</evidence>
<gene>
    <name evidence="3" type="ORF">SOIL9_40750</name>
</gene>
<dbReference type="InterPro" id="IPR043144">
    <property type="entry name" value="Mal/L-sulf/L-lact_DH-like_ah"/>
</dbReference>